<reference evidence="12" key="1">
    <citation type="journal article" date="2019" name="Int. J. Syst. Evol. Microbiol.">
        <title>The Global Catalogue of Microorganisms (GCM) 10K type strain sequencing project: providing services to taxonomists for standard genome sequencing and annotation.</title>
        <authorList>
            <consortium name="The Broad Institute Genomics Platform"/>
            <consortium name="The Broad Institute Genome Sequencing Center for Infectious Disease"/>
            <person name="Wu L."/>
            <person name="Ma J."/>
        </authorList>
    </citation>
    <scope>NUCLEOTIDE SEQUENCE [LARGE SCALE GENOMIC DNA]</scope>
    <source>
        <strain evidence="12">NBRC 106348</strain>
    </source>
</reference>
<dbReference type="Pfam" id="PF00232">
    <property type="entry name" value="Glyco_hydro_1"/>
    <property type="match status" value="1"/>
</dbReference>
<evidence type="ECO:0000313" key="11">
    <source>
        <dbReference type="EMBL" id="GMA25579.1"/>
    </source>
</evidence>
<evidence type="ECO:0000256" key="1">
    <source>
        <dbReference type="ARBA" id="ARBA00000448"/>
    </source>
</evidence>
<evidence type="ECO:0000256" key="5">
    <source>
        <dbReference type="ARBA" id="ARBA00023001"/>
    </source>
</evidence>
<dbReference type="PROSITE" id="PS00653">
    <property type="entry name" value="GLYCOSYL_HYDROL_F1_2"/>
    <property type="match status" value="1"/>
</dbReference>
<dbReference type="Proteomes" id="UP001157091">
    <property type="component" value="Unassembled WGS sequence"/>
</dbReference>
<dbReference type="InterPro" id="IPR001360">
    <property type="entry name" value="Glyco_hydro_1"/>
</dbReference>
<dbReference type="EC" id="3.2.1.21" evidence="3 9"/>
<comment type="catalytic activity">
    <reaction evidence="1 9">
        <text>Hydrolysis of terminal, non-reducing beta-D-glucosyl residues with release of beta-D-glucose.</text>
        <dbReference type="EC" id="3.2.1.21"/>
    </reaction>
</comment>
<sequence length="541" mass="59192">MTTPRRFPDDFVWGSATAAYQIEGAADEDGRGPSIWDTFSRTPGKVLNGDTGDVADDHYHRWAEDVQHIRDLGLDAYRLSISWPRVQPGGTGEFNEAGIAFYSRLVDALREAGVKPVVTLYHWDLPQELEDAGGWTNRTTAYAFAEYARRMAEELGARVDTWTTLNEPWCSAYLGYASGVHAPGRTEGEGALRAVHHLNLAHGLAVKAIREVLGDDAKTSVTLNLHVVRPDTDSAEDADAVRKIDALANRAFLGPLLDSAYPDDLLADTAHVTDWSFVEDGDLAITRQPLDVLGVNYYSTARVRHFAGDGAPEQNDGHAESAATPWVGVTDVEFLEQPGPYTAMGWNIEPQGMTDLLLSLHATYPDQPLMVTENGAAFDDVVSPDGAVHDPERVAYLHDHVDAVGTAVDAGADVRGYFAWSLLDNFEWSYGYSKRFGIIRVDYDTLVRTWKDSAHWYRRLATTRTLPGVDEVSPPDGGTTVRHASRPVPHPHEGAGRAGTLSTRGSSSAGQSSGLIIRRSWVQAPPALLARAEARRPSRTR</sequence>
<keyword evidence="7 9" id="KW-0326">Glycosidase</keyword>
<dbReference type="PANTHER" id="PTHR10353">
    <property type="entry name" value="GLYCOSYL HYDROLASE"/>
    <property type="match status" value="1"/>
</dbReference>
<feature type="compositionally biased region" description="Low complexity" evidence="10">
    <location>
        <begin position="502"/>
        <end position="512"/>
    </location>
</feature>
<dbReference type="NCBIfam" id="TIGR03356">
    <property type="entry name" value="BGL"/>
    <property type="match status" value="1"/>
</dbReference>
<name>A0ABQ6I734_9MICO</name>
<comment type="caution">
    <text evidence="11">The sequence shown here is derived from an EMBL/GenBank/DDBJ whole genome shotgun (WGS) entry which is preliminary data.</text>
</comment>
<keyword evidence="12" id="KW-1185">Reference proteome</keyword>
<evidence type="ECO:0000256" key="4">
    <source>
        <dbReference type="ARBA" id="ARBA00022801"/>
    </source>
</evidence>
<evidence type="ECO:0000256" key="10">
    <source>
        <dbReference type="SAM" id="MobiDB-lite"/>
    </source>
</evidence>
<protein>
    <recommendedName>
        <fullName evidence="3 9">Beta-glucosidase</fullName>
        <ecNumber evidence="3 9">3.2.1.21</ecNumber>
    </recommendedName>
</protein>
<dbReference type="EMBL" id="BSUK01000001">
    <property type="protein sequence ID" value="GMA25579.1"/>
    <property type="molecule type" value="Genomic_DNA"/>
</dbReference>
<accession>A0ABQ6I734</accession>
<dbReference type="Gene3D" id="3.20.20.80">
    <property type="entry name" value="Glycosidases"/>
    <property type="match status" value="1"/>
</dbReference>
<dbReference type="SUPFAM" id="SSF51445">
    <property type="entry name" value="(Trans)glycosidases"/>
    <property type="match status" value="1"/>
</dbReference>
<feature type="region of interest" description="Disordered" evidence="10">
    <location>
        <begin position="467"/>
        <end position="512"/>
    </location>
</feature>
<organism evidence="11 12">
    <name type="scientific">Luteimicrobium album</name>
    <dbReference type="NCBI Taxonomy" id="1054550"/>
    <lineage>
        <taxon>Bacteria</taxon>
        <taxon>Bacillati</taxon>
        <taxon>Actinomycetota</taxon>
        <taxon>Actinomycetes</taxon>
        <taxon>Micrococcales</taxon>
        <taxon>Luteimicrobium</taxon>
    </lineage>
</organism>
<dbReference type="InterPro" id="IPR017736">
    <property type="entry name" value="Glyco_hydro_1_beta-glucosidase"/>
</dbReference>
<proteinExistence type="inferred from homology"/>
<evidence type="ECO:0000256" key="8">
    <source>
        <dbReference type="ARBA" id="ARBA00023326"/>
    </source>
</evidence>
<evidence type="ECO:0000313" key="12">
    <source>
        <dbReference type="Proteomes" id="UP001157091"/>
    </source>
</evidence>
<comment type="similarity">
    <text evidence="2 9">Belongs to the glycosyl hydrolase 1 family.</text>
</comment>
<keyword evidence="6" id="KW-0119">Carbohydrate metabolism</keyword>
<keyword evidence="5" id="KW-0136">Cellulose degradation</keyword>
<keyword evidence="4 9" id="KW-0378">Hydrolase</keyword>
<evidence type="ECO:0000256" key="6">
    <source>
        <dbReference type="ARBA" id="ARBA00023277"/>
    </source>
</evidence>
<dbReference type="PRINTS" id="PR00131">
    <property type="entry name" value="GLHYDRLASE1"/>
</dbReference>
<evidence type="ECO:0000256" key="2">
    <source>
        <dbReference type="ARBA" id="ARBA00010838"/>
    </source>
</evidence>
<dbReference type="PANTHER" id="PTHR10353:SF36">
    <property type="entry name" value="LP05116P"/>
    <property type="match status" value="1"/>
</dbReference>
<dbReference type="InterPro" id="IPR033132">
    <property type="entry name" value="GH_1_N_CS"/>
</dbReference>
<evidence type="ECO:0000256" key="9">
    <source>
        <dbReference type="RuleBase" id="RU361175"/>
    </source>
</evidence>
<dbReference type="InterPro" id="IPR017853">
    <property type="entry name" value="GH"/>
</dbReference>
<evidence type="ECO:0000256" key="3">
    <source>
        <dbReference type="ARBA" id="ARBA00012744"/>
    </source>
</evidence>
<keyword evidence="8" id="KW-0624">Polysaccharide degradation</keyword>
<gene>
    <name evidence="11" type="ORF">GCM10025864_33380</name>
</gene>
<evidence type="ECO:0000256" key="7">
    <source>
        <dbReference type="ARBA" id="ARBA00023295"/>
    </source>
</evidence>